<feature type="domain" description="HD-GYP" evidence="2">
    <location>
        <begin position="113"/>
        <end position="309"/>
    </location>
</feature>
<dbReference type="CDD" id="cd00077">
    <property type="entry name" value="HDc"/>
    <property type="match status" value="1"/>
</dbReference>
<keyword evidence="4" id="KW-1185">Reference proteome</keyword>
<evidence type="ECO:0000313" key="3">
    <source>
        <dbReference type="EMBL" id="MBB5173527.1"/>
    </source>
</evidence>
<dbReference type="AlphaFoldDB" id="A0A840QQE6"/>
<dbReference type="Proteomes" id="UP000551878">
    <property type="component" value="Unassembled WGS sequence"/>
</dbReference>
<dbReference type="PROSITE" id="PS51832">
    <property type="entry name" value="HD_GYP"/>
    <property type="match status" value="1"/>
</dbReference>
<dbReference type="NCBIfam" id="TIGR00277">
    <property type="entry name" value="HDIG"/>
    <property type="match status" value="1"/>
</dbReference>
<gene>
    <name evidence="3" type="ORF">HNQ41_001714</name>
</gene>
<accession>A0A840QQE6</accession>
<dbReference type="PROSITE" id="PS51831">
    <property type="entry name" value="HD"/>
    <property type="match status" value="1"/>
</dbReference>
<dbReference type="SUPFAM" id="SSF109604">
    <property type="entry name" value="HD-domain/PDEase-like"/>
    <property type="match status" value="1"/>
</dbReference>
<keyword evidence="3" id="KW-0808">Transferase</keyword>
<sequence>MRIKSIDAVSDGDVLGRAIINDEGQALLQAGVTLTKNMATRIKARGVSYIYIEDDLTDDIVPEQPIREKTRTKAVKTIKDCFTFIEKETVLKKSINVDEMADAFTDVITQILNDIQSNQHAISILSDVYCYDSYVFHHSLNVTVYSVALAKRLGYNGRQLEEIGLGAILHDVGKMAVPSEILQKPGKLSDEEFDAIKYHAEAGFEFLRKSHRFSLLTAHCAYQHHERLNGTGYPRRLKGNDIHPYAQIIGVADVFDAVTSHRVYRKAMLPNEGLELLYSSVDTQFSKELVQTFAKTIAVYPNGLEVTLSNGLEGVVAQQNEHYTTRPIVRVLKKDGETLAPYDLDLLEELDVTIVHCQETLADEM</sequence>
<comment type="caution">
    <text evidence="3">The sequence shown here is derived from an EMBL/GenBank/DDBJ whole genome shotgun (WGS) entry which is preliminary data.</text>
</comment>
<dbReference type="InterPro" id="IPR006675">
    <property type="entry name" value="HDIG_dom"/>
</dbReference>
<organism evidence="3 4">
    <name type="scientific">Texcoconibacillus texcoconensis</name>
    <dbReference type="NCBI Taxonomy" id="1095777"/>
    <lineage>
        <taxon>Bacteria</taxon>
        <taxon>Bacillati</taxon>
        <taxon>Bacillota</taxon>
        <taxon>Bacilli</taxon>
        <taxon>Bacillales</taxon>
        <taxon>Bacillaceae</taxon>
        <taxon>Texcoconibacillus</taxon>
    </lineage>
</organism>
<feature type="domain" description="HD" evidence="1">
    <location>
        <begin position="135"/>
        <end position="258"/>
    </location>
</feature>
<name>A0A840QQE6_9BACI</name>
<dbReference type="PANTHER" id="PTHR43155">
    <property type="entry name" value="CYCLIC DI-GMP PHOSPHODIESTERASE PA4108-RELATED"/>
    <property type="match status" value="1"/>
</dbReference>
<dbReference type="Pfam" id="PF13487">
    <property type="entry name" value="HD_5"/>
    <property type="match status" value="1"/>
</dbReference>
<dbReference type="EMBL" id="JACHHB010000006">
    <property type="protein sequence ID" value="MBB5173527.1"/>
    <property type="molecule type" value="Genomic_DNA"/>
</dbReference>
<proteinExistence type="predicted"/>
<dbReference type="PANTHER" id="PTHR43155:SF2">
    <property type="entry name" value="CYCLIC DI-GMP PHOSPHODIESTERASE PA4108"/>
    <property type="match status" value="1"/>
</dbReference>
<dbReference type="InterPro" id="IPR037522">
    <property type="entry name" value="HD_GYP_dom"/>
</dbReference>
<dbReference type="GO" id="GO:0016740">
    <property type="term" value="F:transferase activity"/>
    <property type="evidence" value="ECO:0007669"/>
    <property type="project" value="UniProtKB-KW"/>
</dbReference>
<dbReference type="Gene3D" id="1.10.3210.10">
    <property type="entry name" value="Hypothetical protein af1432"/>
    <property type="match status" value="1"/>
</dbReference>
<dbReference type="InterPro" id="IPR003607">
    <property type="entry name" value="HD/PDEase_dom"/>
</dbReference>
<evidence type="ECO:0000259" key="1">
    <source>
        <dbReference type="PROSITE" id="PS51831"/>
    </source>
</evidence>
<protein>
    <submittedName>
        <fullName evidence="3">Putative nucleotidyltransferase with HDIG domain</fullName>
    </submittedName>
</protein>
<reference evidence="3 4" key="1">
    <citation type="submission" date="2020-08" db="EMBL/GenBank/DDBJ databases">
        <title>Genomic Encyclopedia of Type Strains, Phase IV (KMG-IV): sequencing the most valuable type-strain genomes for metagenomic binning, comparative biology and taxonomic classification.</title>
        <authorList>
            <person name="Goeker M."/>
        </authorList>
    </citation>
    <scope>NUCLEOTIDE SEQUENCE [LARGE SCALE GENOMIC DNA]</scope>
    <source>
        <strain evidence="3 4">DSM 24696</strain>
    </source>
</reference>
<evidence type="ECO:0000313" key="4">
    <source>
        <dbReference type="Proteomes" id="UP000551878"/>
    </source>
</evidence>
<dbReference type="InterPro" id="IPR006674">
    <property type="entry name" value="HD_domain"/>
</dbReference>
<evidence type="ECO:0000259" key="2">
    <source>
        <dbReference type="PROSITE" id="PS51832"/>
    </source>
</evidence>
<dbReference type="SMART" id="SM00471">
    <property type="entry name" value="HDc"/>
    <property type="match status" value="1"/>
</dbReference>
<dbReference type="RefSeq" id="WP_184663970.1">
    <property type="nucleotide sequence ID" value="NZ_JACHHB010000006.1"/>
</dbReference>